<name>A0A6I4TTI6_9SPHN</name>
<keyword evidence="1 2" id="KW-0732">Signal</keyword>
<feature type="signal peptide" evidence="2">
    <location>
        <begin position="1"/>
        <end position="21"/>
    </location>
</feature>
<evidence type="ECO:0000256" key="1">
    <source>
        <dbReference type="ARBA" id="ARBA00022729"/>
    </source>
</evidence>
<organism evidence="4 5">
    <name type="scientific">Croceibacterium xixiisoli</name>
    <dbReference type="NCBI Taxonomy" id="1476466"/>
    <lineage>
        <taxon>Bacteria</taxon>
        <taxon>Pseudomonadati</taxon>
        <taxon>Pseudomonadota</taxon>
        <taxon>Alphaproteobacteria</taxon>
        <taxon>Sphingomonadales</taxon>
        <taxon>Erythrobacteraceae</taxon>
        <taxon>Croceibacterium</taxon>
    </lineage>
</organism>
<sequence length="188" mass="20050">MKKIALLAAVAAAAVATPALAHTGPYIGVIAGYDRVSVEAGDETENKGNVAYGVIAGYDYHFEDRTVIGLEVELSDSEVSEGFDGAKISAGHDIYGGIRAGYEVSEGTLVYAKAGYTNARVKYELGDFEDSDAQSGFRVGGGVEKQFANFGLRLEYRYSNYGDINIADEETGIRASRHQLMVGALAKF</sequence>
<evidence type="ECO:0000259" key="3">
    <source>
        <dbReference type="Pfam" id="PF13505"/>
    </source>
</evidence>
<dbReference type="AlphaFoldDB" id="A0A6I4TTI6"/>
<dbReference type="SUPFAM" id="SSF56925">
    <property type="entry name" value="OMPA-like"/>
    <property type="match status" value="1"/>
</dbReference>
<dbReference type="OrthoDB" id="8222426at2"/>
<reference evidence="4 5" key="1">
    <citation type="submission" date="2019-12" db="EMBL/GenBank/DDBJ databases">
        <title>Genomic-based taxomic classification of the family Erythrobacteraceae.</title>
        <authorList>
            <person name="Xu L."/>
        </authorList>
    </citation>
    <scope>NUCLEOTIDE SEQUENCE [LARGE SCALE GENOMIC DNA]</scope>
    <source>
        <strain evidence="4 5">S36</strain>
    </source>
</reference>
<comment type="caution">
    <text evidence="4">The sequence shown here is derived from an EMBL/GenBank/DDBJ whole genome shotgun (WGS) entry which is preliminary data.</text>
</comment>
<dbReference type="Pfam" id="PF13505">
    <property type="entry name" value="OMP_b-brl"/>
    <property type="match status" value="1"/>
</dbReference>
<dbReference type="RefSeq" id="WP_161389597.1">
    <property type="nucleotide sequence ID" value="NZ_JBHSCP010000001.1"/>
</dbReference>
<protein>
    <submittedName>
        <fullName evidence="4">Outer membrane beta-barrel protein</fullName>
    </submittedName>
</protein>
<dbReference type="Proteomes" id="UP000469430">
    <property type="component" value="Unassembled WGS sequence"/>
</dbReference>
<accession>A0A6I4TTI6</accession>
<feature type="domain" description="Outer membrane protein beta-barrel" evidence="3">
    <location>
        <begin position="7"/>
        <end position="183"/>
    </location>
</feature>
<dbReference type="Gene3D" id="2.40.160.20">
    <property type="match status" value="1"/>
</dbReference>
<evidence type="ECO:0000313" key="5">
    <source>
        <dbReference type="Proteomes" id="UP000469430"/>
    </source>
</evidence>
<keyword evidence="5" id="KW-1185">Reference proteome</keyword>
<evidence type="ECO:0000313" key="4">
    <source>
        <dbReference type="EMBL" id="MXO97918.1"/>
    </source>
</evidence>
<evidence type="ECO:0000256" key="2">
    <source>
        <dbReference type="SAM" id="SignalP"/>
    </source>
</evidence>
<feature type="chain" id="PRO_5026031151" evidence="2">
    <location>
        <begin position="22"/>
        <end position="188"/>
    </location>
</feature>
<gene>
    <name evidence="4" type="ORF">GRI97_02805</name>
</gene>
<dbReference type="InterPro" id="IPR011250">
    <property type="entry name" value="OMP/PagP_B-barrel"/>
</dbReference>
<dbReference type="EMBL" id="WTYJ01000001">
    <property type="protein sequence ID" value="MXO97918.1"/>
    <property type="molecule type" value="Genomic_DNA"/>
</dbReference>
<dbReference type="InterPro" id="IPR027385">
    <property type="entry name" value="Beta-barrel_OMP"/>
</dbReference>
<proteinExistence type="predicted"/>